<dbReference type="NCBIfam" id="TIGR02780">
    <property type="entry name" value="TrbJ_Ti"/>
    <property type="match status" value="1"/>
</dbReference>
<accession>A0A1C3XBV0</accession>
<dbReference type="NCBIfam" id="NF010416">
    <property type="entry name" value="PRK13842.1"/>
    <property type="match status" value="1"/>
</dbReference>
<dbReference type="STRING" id="410764.GA0061103_0640"/>
<dbReference type="RefSeq" id="WP_092719806.1">
    <property type="nucleotide sequence ID" value="NZ_FMAG01000014.1"/>
</dbReference>
<dbReference type="AlphaFoldDB" id="A0A1C3XBV0"/>
<keyword evidence="1" id="KW-0175">Coiled coil</keyword>
<dbReference type="SUPFAM" id="SSF101082">
    <property type="entry name" value="Typo IV secretion system protein TraC"/>
    <property type="match status" value="1"/>
</dbReference>
<name>A0A1C3XBV0_9HYPH</name>
<dbReference type="OrthoDB" id="8217233at2"/>
<organism evidence="3 4">
    <name type="scientific">Rhizobium multihospitium</name>
    <dbReference type="NCBI Taxonomy" id="410764"/>
    <lineage>
        <taxon>Bacteria</taxon>
        <taxon>Pseudomonadati</taxon>
        <taxon>Pseudomonadota</taxon>
        <taxon>Alphaproteobacteria</taxon>
        <taxon>Hyphomicrobiales</taxon>
        <taxon>Rhizobiaceae</taxon>
        <taxon>Rhizobium/Agrobacterium group</taxon>
        <taxon>Rhizobium</taxon>
    </lineage>
</organism>
<keyword evidence="2" id="KW-0732">Signal</keyword>
<dbReference type="InterPro" id="IPR014147">
    <property type="entry name" value="T4SS_TrbJ"/>
</dbReference>
<reference evidence="4" key="1">
    <citation type="submission" date="2016-08" db="EMBL/GenBank/DDBJ databases">
        <authorList>
            <person name="Varghese N."/>
            <person name="Submissions Spin"/>
        </authorList>
    </citation>
    <scope>NUCLEOTIDE SEQUENCE [LARGE SCALE GENOMIC DNA]</scope>
    <source>
        <strain evidence="4">HAMBI 2975</strain>
    </source>
</reference>
<evidence type="ECO:0000256" key="2">
    <source>
        <dbReference type="SAM" id="SignalP"/>
    </source>
</evidence>
<sequence length="268" mass="29274">MPHRCSMTSTKVLAGLTAAAFAVGATSAAYAGTATGAATEWTQVLNNGELIALVGKSGEQIQNQITQISQLAEQIQNQLKIYENMLQNTARLPDHMWGQVEGDLNRLRSVVDQGQSISFSMGNADDVLKQRFKSYADLKTNLPDARTFSSSYQTWSDTNRDTIAGTLKAASLTADQFDSEEDTMASLRSMSQSADGQMKALQVGHEIAAQQVAQMQKLRGLVSQQMTMMGTWLQTEQTDKDLAQARREQFFSATAPSTSGGEKMKVEW</sequence>
<gene>
    <name evidence="3" type="ORF">GA0061103_0640</name>
</gene>
<protein>
    <submittedName>
        <fullName evidence="3">P-type conjugative transfer protein TrbJ</fullName>
    </submittedName>
</protein>
<dbReference type="Proteomes" id="UP000199101">
    <property type="component" value="Unassembled WGS sequence"/>
</dbReference>
<keyword evidence="4" id="KW-1185">Reference proteome</keyword>
<feature type="signal peptide" evidence="2">
    <location>
        <begin position="1"/>
        <end position="31"/>
    </location>
</feature>
<evidence type="ECO:0000313" key="3">
    <source>
        <dbReference type="EMBL" id="SCB49616.1"/>
    </source>
</evidence>
<feature type="chain" id="PRO_5008686404" evidence="2">
    <location>
        <begin position="32"/>
        <end position="268"/>
    </location>
</feature>
<evidence type="ECO:0000313" key="4">
    <source>
        <dbReference type="Proteomes" id="UP000199101"/>
    </source>
</evidence>
<dbReference type="EMBL" id="FMAG01000014">
    <property type="protein sequence ID" value="SCB49616.1"/>
    <property type="molecule type" value="Genomic_DNA"/>
</dbReference>
<proteinExistence type="predicted"/>
<feature type="coiled-coil region" evidence="1">
    <location>
        <begin position="58"/>
        <end position="92"/>
    </location>
</feature>
<evidence type="ECO:0000256" key="1">
    <source>
        <dbReference type="SAM" id="Coils"/>
    </source>
</evidence>